<evidence type="ECO:0008006" key="3">
    <source>
        <dbReference type="Google" id="ProtNLM"/>
    </source>
</evidence>
<dbReference type="InterPro" id="IPR025345">
    <property type="entry name" value="DUF4249"/>
</dbReference>
<keyword evidence="2" id="KW-1185">Reference proteome</keyword>
<gene>
    <name evidence="1" type="ORF">GCM10022395_24990</name>
</gene>
<reference evidence="2" key="1">
    <citation type="journal article" date="2019" name="Int. J. Syst. Evol. Microbiol.">
        <title>The Global Catalogue of Microorganisms (GCM) 10K type strain sequencing project: providing services to taxonomists for standard genome sequencing and annotation.</title>
        <authorList>
            <consortium name="The Broad Institute Genomics Platform"/>
            <consortium name="The Broad Institute Genome Sequencing Center for Infectious Disease"/>
            <person name="Wu L."/>
            <person name="Ma J."/>
        </authorList>
    </citation>
    <scope>NUCLEOTIDE SEQUENCE [LARGE SCALE GENOMIC DNA]</scope>
    <source>
        <strain evidence="2">JCM 17111</strain>
    </source>
</reference>
<evidence type="ECO:0000313" key="1">
    <source>
        <dbReference type="EMBL" id="GAA3574909.1"/>
    </source>
</evidence>
<accession>A0ABP6Y099</accession>
<proteinExistence type="predicted"/>
<comment type="caution">
    <text evidence="1">The sequence shown here is derived from an EMBL/GenBank/DDBJ whole genome shotgun (WGS) entry which is preliminary data.</text>
</comment>
<dbReference type="Pfam" id="PF14054">
    <property type="entry name" value="DUF4249"/>
    <property type="match status" value="1"/>
</dbReference>
<organism evidence="1 2">
    <name type="scientific">Snuella lapsa</name>
    <dbReference type="NCBI Taxonomy" id="870481"/>
    <lineage>
        <taxon>Bacteria</taxon>
        <taxon>Pseudomonadati</taxon>
        <taxon>Bacteroidota</taxon>
        <taxon>Flavobacteriia</taxon>
        <taxon>Flavobacteriales</taxon>
        <taxon>Flavobacteriaceae</taxon>
        <taxon>Snuella</taxon>
    </lineage>
</organism>
<evidence type="ECO:0000313" key="2">
    <source>
        <dbReference type="Proteomes" id="UP001500954"/>
    </source>
</evidence>
<protein>
    <recommendedName>
        <fullName evidence="3">DUF4249 domain-containing protein</fullName>
    </recommendedName>
</protein>
<sequence>MSCEDVIDVKVPESQPKLVINASLNWFKGSDGKSQYIQLTLSAPYFNNSIPPATGATVTVTDSNNNIFTFTEEDNTGIYKTNNFIAVINGTYNLNILYKGELYTGTETLIPVSDIDYVEQKNNGGFSGEETEIKAYYQDPKNIENFYFFEFINTDTELLSLEVYDDEFNDGNEIFAFHSSEDLNTGNELIIRNYGVSKRFYNFMNILLQQSDDEAGDPFETQPASVRGNCINTTNPNNYPLGYFRASEVASFQYIVE</sequence>
<dbReference type="EMBL" id="BAABCY010000068">
    <property type="protein sequence ID" value="GAA3574909.1"/>
    <property type="molecule type" value="Genomic_DNA"/>
</dbReference>
<dbReference type="Proteomes" id="UP001500954">
    <property type="component" value="Unassembled WGS sequence"/>
</dbReference>
<name>A0ABP6Y099_9FLAO</name>